<dbReference type="PANTHER" id="PTHR10937">
    <property type="entry name" value="GLUCOSAMINE--FRUCTOSE-6-PHOSPHATE AMINOTRANSFERASE, ISOMERIZING"/>
    <property type="match status" value="1"/>
</dbReference>
<evidence type="ECO:0000259" key="7">
    <source>
        <dbReference type="PROSITE" id="PS51278"/>
    </source>
</evidence>
<evidence type="ECO:0000256" key="1">
    <source>
        <dbReference type="ARBA" id="ARBA00001031"/>
    </source>
</evidence>
<protein>
    <recommendedName>
        <fullName evidence="2">glutamine--fructose-6-phosphate transaminase (isomerizing)</fullName>
        <ecNumber evidence="2">2.6.1.16</ecNumber>
    </recommendedName>
</protein>
<dbReference type="EMBL" id="MN739095">
    <property type="protein sequence ID" value="QHS88285.1"/>
    <property type="molecule type" value="Genomic_DNA"/>
</dbReference>
<dbReference type="Gene3D" id="3.60.20.10">
    <property type="entry name" value="Glutamine Phosphoribosylpyrophosphate, subunit 1, domain 1"/>
    <property type="match status" value="1"/>
</dbReference>
<evidence type="ECO:0000256" key="5">
    <source>
        <dbReference type="ARBA" id="ARBA00022737"/>
    </source>
</evidence>
<dbReference type="EC" id="2.6.1.16" evidence="2"/>
<evidence type="ECO:0000256" key="6">
    <source>
        <dbReference type="ARBA" id="ARBA00022962"/>
    </source>
</evidence>
<dbReference type="NCBIfam" id="TIGR01135">
    <property type="entry name" value="glmS"/>
    <property type="match status" value="1"/>
</dbReference>
<dbReference type="Pfam" id="PF13522">
    <property type="entry name" value="GATase_6"/>
    <property type="match status" value="1"/>
</dbReference>
<feature type="domain" description="SIS" evidence="8">
    <location>
        <begin position="451"/>
        <end position="587"/>
    </location>
</feature>
<keyword evidence="3" id="KW-0032">Aminotransferase</keyword>
<dbReference type="CDD" id="cd05008">
    <property type="entry name" value="SIS_GlmS_GlmD_1"/>
    <property type="match status" value="1"/>
</dbReference>
<dbReference type="SUPFAM" id="SSF53697">
    <property type="entry name" value="SIS domain"/>
    <property type="match status" value="1"/>
</dbReference>
<dbReference type="InterPro" id="IPR046348">
    <property type="entry name" value="SIS_dom_sf"/>
</dbReference>
<reference evidence="9" key="1">
    <citation type="journal article" date="2020" name="Nature">
        <title>Giant virus diversity and host interactions through global metagenomics.</title>
        <authorList>
            <person name="Schulz F."/>
            <person name="Roux S."/>
            <person name="Paez-Espino D."/>
            <person name="Jungbluth S."/>
            <person name="Walsh D.A."/>
            <person name="Denef V.J."/>
            <person name="McMahon K.D."/>
            <person name="Konstantinidis K.T."/>
            <person name="Eloe-Fadrosh E.A."/>
            <person name="Kyrpides N.C."/>
            <person name="Woyke T."/>
        </authorList>
    </citation>
    <scope>NUCLEOTIDE SEQUENCE</scope>
    <source>
        <strain evidence="9">GVMAG-M-3300010158-55</strain>
    </source>
</reference>
<dbReference type="Pfam" id="PF01380">
    <property type="entry name" value="SIS"/>
    <property type="match status" value="2"/>
</dbReference>
<name>A0A6C0B7R0_9ZZZZ</name>
<evidence type="ECO:0000313" key="9">
    <source>
        <dbReference type="EMBL" id="QHS88285.1"/>
    </source>
</evidence>
<dbReference type="AlphaFoldDB" id="A0A6C0B7R0"/>
<dbReference type="GO" id="GO:0006047">
    <property type="term" value="P:UDP-N-acetylglucosamine metabolic process"/>
    <property type="evidence" value="ECO:0007669"/>
    <property type="project" value="TreeGrafter"/>
</dbReference>
<dbReference type="GO" id="GO:0006487">
    <property type="term" value="P:protein N-linked glycosylation"/>
    <property type="evidence" value="ECO:0007669"/>
    <property type="project" value="TreeGrafter"/>
</dbReference>
<dbReference type="NCBIfam" id="NF001484">
    <property type="entry name" value="PRK00331.1"/>
    <property type="match status" value="1"/>
</dbReference>
<dbReference type="GO" id="GO:0097367">
    <property type="term" value="F:carbohydrate derivative binding"/>
    <property type="evidence" value="ECO:0007669"/>
    <property type="project" value="InterPro"/>
</dbReference>
<sequence length="597" mass="67085">MCGIVACIADNCATTLYNGLVQLKNRGYDSVGLCSIQNNDFVLHKYASNSIYEQLQHQLHHHQSSTIGIAHTRWATHGAKTTENAHPHVSMCCTFSLVHNGIIENYKTIKQMLMEKNYTFTSETDTEVIVQLLSYLYKTNKNVKECIATMISMLQGTWGLVILCIDDPSTLYCVRQGSPLLVGYSDTKAIVVSEKNAFCENISYLVLNNADICSITKTTDGIQVVTNNTYVLQTYENTMNDIRPEPYPHWTLKEIQEQPTTVMNVIGNRIVDNTVVLKGLNETLLSNIDNVILLGCGSSYFAGEYGVHFFKELCHFNTVQVFDGAEFHEQDIPNYGTTAFILVSQSGETKDLHRCIEIGRKHQCFLFGVVNVVDSLIAREVDYVCYLNVGREVSVASTKAYTAQIILLSMMAVWFAQHYNLQSEKRQRYISDLKQLHHHIQLALTVDIDDIIPIFLVSDHCFVLGKGKSETVAKEGALKLKEITYIHSEGYSTSSLKHGPFALLDEHFPVIIIAPHDANYAKVENAYEEIKSRSAPIVFITDKVDNDKENVIIIPINQTFKDLLCIYPLQLLAYKLSICKGINPDVPKNLAKVVTVE</sequence>
<evidence type="ECO:0000259" key="8">
    <source>
        <dbReference type="PROSITE" id="PS51464"/>
    </source>
</evidence>
<keyword evidence="4" id="KW-0808">Transferase</keyword>
<dbReference type="PANTHER" id="PTHR10937:SF0">
    <property type="entry name" value="GLUTAMINE--FRUCTOSE-6-PHOSPHATE TRANSAMINASE (ISOMERIZING)"/>
    <property type="match status" value="1"/>
</dbReference>
<dbReference type="PROSITE" id="PS51464">
    <property type="entry name" value="SIS"/>
    <property type="match status" value="2"/>
</dbReference>
<feature type="domain" description="SIS" evidence="8">
    <location>
        <begin position="281"/>
        <end position="421"/>
    </location>
</feature>
<dbReference type="GO" id="GO:0006002">
    <property type="term" value="P:fructose 6-phosphate metabolic process"/>
    <property type="evidence" value="ECO:0007669"/>
    <property type="project" value="TreeGrafter"/>
</dbReference>
<dbReference type="InterPro" id="IPR029055">
    <property type="entry name" value="Ntn_hydrolases_N"/>
</dbReference>
<dbReference type="GO" id="GO:0004360">
    <property type="term" value="F:glutamine-fructose-6-phosphate transaminase (isomerizing) activity"/>
    <property type="evidence" value="ECO:0007669"/>
    <property type="project" value="UniProtKB-EC"/>
</dbReference>
<dbReference type="SUPFAM" id="SSF56235">
    <property type="entry name" value="N-terminal nucleophile aminohydrolases (Ntn hydrolases)"/>
    <property type="match status" value="1"/>
</dbReference>
<dbReference type="InterPro" id="IPR001347">
    <property type="entry name" value="SIS_dom"/>
</dbReference>
<dbReference type="Gene3D" id="3.40.50.10490">
    <property type="entry name" value="Glucose-6-phosphate isomerase like protein, domain 1"/>
    <property type="match status" value="2"/>
</dbReference>
<proteinExistence type="predicted"/>
<keyword evidence="5" id="KW-0677">Repeat</keyword>
<dbReference type="PROSITE" id="PS51278">
    <property type="entry name" value="GATASE_TYPE_2"/>
    <property type="match status" value="1"/>
</dbReference>
<dbReference type="CDD" id="cd05009">
    <property type="entry name" value="SIS_GlmS_GlmD_2"/>
    <property type="match status" value="1"/>
</dbReference>
<dbReference type="InterPro" id="IPR035490">
    <property type="entry name" value="GlmS/FrlB_SIS"/>
</dbReference>
<dbReference type="InterPro" id="IPR017932">
    <property type="entry name" value="GATase_2_dom"/>
</dbReference>
<evidence type="ECO:0000256" key="4">
    <source>
        <dbReference type="ARBA" id="ARBA00022679"/>
    </source>
</evidence>
<accession>A0A6C0B7R0</accession>
<feature type="domain" description="Glutamine amidotransferase type-2" evidence="7">
    <location>
        <begin position="2"/>
        <end position="218"/>
    </location>
</feature>
<comment type="catalytic activity">
    <reaction evidence="1">
        <text>D-fructose 6-phosphate + L-glutamine = D-glucosamine 6-phosphate + L-glutamate</text>
        <dbReference type="Rhea" id="RHEA:13237"/>
        <dbReference type="ChEBI" id="CHEBI:29985"/>
        <dbReference type="ChEBI" id="CHEBI:58359"/>
        <dbReference type="ChEBI" id="CHEBI:58725"/>
        <dbReference type="ChEBI" id="CHEBI:61527"/>
        <dbReference type="EC" id="2.6.1.16"/>
    </reaction>
</comment>
<dbReference type="InterPro" id="IPR035466">
    <property type="entry name" value="GlmS/AgaS_SIS"/>
</dbReference>
<dbReference type="InterPro" id="IPR005855">
    <property type="entry name" value="GFAT"/>
</dbReference>
<evidence type="ECO:0000256" key="2">
    <source>
        <dbReference type="ARBA" id="ARBA00012916"/>
    </source>
</evidence>
<organism evidence="9">
    <name type="scientific">viral metagenome</name>
    <dbReference type="NCBI Taxonomy" id="1070528"/>
    <lineage>
        <taxon>unclassified sequences</taxon>
        <taxon>metagenomes</taxon>
        <taxon>organismal metagenomes</taxon>
    </lineage>
</organism>
<keyword evidence="6" id="KW-0315">Glutamine amidotransferase</keyword>
<evidence type="ECO:0000256" key="3">
    <source>
        <dbReference type="ARBA" id="ARBA00022576"/>
    </source>
</evidence>